<dbReference type="OrthoDB" id="1068986at2"/>
<feature type="compositionally biased region" description="Basic and acidic residues" evidence="1">
    <location>
        <begin position="173"/>
        <end position="183"/>
    </location>
</feature>
<dbReference type="STRING" id="996801.BW723_08320"/>
<name>A0A1B8U6R1_9FLAO</name>
<organism evidence="2 3">
    <name type="scientific">Polaribacter reichenbachii</name>
    <dbReference type="NCBI Taxonomy" id="996801"/>
    <lineage>
        <taxon>Bacteria</taxon>
        <taxon>Pseudomonadati</taxon>
        <taxon>Bacteroidota</taxon>
        <taxon>Flavobacteriia</taxon>
        <taxon>Flavobacteriales</taxon>
        <taxon>Flavobacteriaceae</taxon>
    </lineage>
</organism>
<evidence type="ECO:0000256" key="1">
    <source>
        <dbReference type="SAM" id="MobiDB-lite"/>
    </source>
</evidence>
<dbReference type="NCBIfam" id="TIGR01200">
    <property type="entry name" value="GLPGLI"/>
    <property type="match status" value="1"/>
</dbReference>
<gene>
    <name evidence="2" type="ORF">LPB301_01170</name>
</gene>
<dbReference type="InterPro" id="IPR005901">
    <property type="entry name" value="GLPGLI"/>
</dbReference>
<protein>
    <submittedName>
        <fullName evidence="2">Ribonuclease Z</fullName>
    </submittedName>
</protein>
<evidence type="ECO:0000313" key="3">
    <source>
        <dbReference type="Proteomes" id="UP000092612"/>
    </source>
</evidence>
<dbReference type="KEGG" id="prn:BW723_08320"/>
<feature type="region of interest" description="Disordered" evidence="1">
    <location>
        <begin position="163"/>
        <end position="183"/>
    </location>
</feature>
<evidence type="ECO:0000313" key="2">
    <source>
        <dbReference type="EMBL" id="OBY67576.1"/>
    </source>
</evidence>
<proteinExistence type="predicted"/>
<accession>A0A1B8U6R1</accession>
<keyword evidence="3" id="KW-1185">Reference proteome</keyword>
<dbReference type="EMBL" id="LSFL01000003">
    <property type="protein sequence ID" value="OBY67576.1"/>
    <property type="molecule type" value="Genomic_DNA"/>
</dbReference>
<dbReference type="AlphaFoldDB" id="A0A1B8U6R1"/>
<dbReference type="Proteomes" id="UP000092612">
    <property type="component" value="Unassembled WGS sequence"/>
</dbReference>
<reference evidence="3" key="1">
    <citation type="submission" date="2016-02" db="EMBL/GenBank/DDBJ databases">
        <title>Paenibacillus sp. LPB0068, isolated from Crassostrea gigas.</title>
        <authorList>
            <person name="Shin S.-K."/>
            <person name="Yi H."/>
        </authorList>
    </citation>
    <scope>NUCLEOTIDE SEQUENCE [LARGE SCALE GENOMIC DNA]</scope>
    <source>
        <strain evidence="3">KCTC 23969</strain>
    </source>
</reference>
<sequence>MKSVFTFVLVLATNILFSQNDFQGKATYMSKTTMDMSRFEGRSEQEKKQIMARMKNFLEKTYTLSFNKTESEFKENIKLDAPGGSSGRRWGASNGKGSIYKNLKEKEMIEDVEMFSKRFLVVEEMEQPKWELSTETKKIGQYTCYKATLVKVDTSVDFGSIFGRRGRGGAPKSDNKEEEKEPEVRTLAVTAWYTPQIPVSSGPDSYYGLPGLILELNTGKTTMLCTEIVLNPSEDLEIDKPKKGKKVNREEYNKIIKVKTDELKERFQGGNRGGGRRF</sequence>
<comment type="caution">
    <text evidence="2">The sequence shown here is derived from an EMBL/GenBank/DDBJ whole genome shotgun (WGS) entry which is preliminary data.</text>
</comment>
<dbReference type="Pfam" id="PF09697">
    <property type="entry name" value="Porph_ging"/>
    <property type="match status" value="1"/>
</dbReference>